<keyword evidence="3" id="KW-0597">Phosphoprotein</keyword>
<evidence type="ECO:0000256" key="3">
    <source>
        <dbReference type="ARBA" id="ARBA00022553"/>
    </source>
</evidence>
<comment type="subcellular location">
    <subcellularLocation>
        <location evidence="1">Cytoplasm</location>
    </subcellularLocation>
</comment>
<proteinExistence type="predicted"/>
<dbReference type="Pfam" id="PF06857">
    <property type="entry name" value="ACP"/>
    <property type="match status" value="1"/>
</dbReference>
<evidence type="ECO:0000256" key="2">
    <source>
        <dbReference type="ARBA" id="ARBA00022490"/>
    </source>
</evidence>
<dbReference type="Proteomes" id="UP001385389">
    <property type="component" value="Chromosome"/>
</dbReference>
<evidence type="ECO:0000313" key="6">
    <source>
        <dbReference type="Proteomes" id="UP001385389"/>
    </source>
</evidence>
<dbReference type="RefSeq" id="WP_338666594.1">
    <property type="nucleotide sequence ID" value="NZ_CP146609.1"/>
</dbReference>
<dbReference type="InterPro" id="IPR006495">
    <property type="entry name" value="CitD"/>
</dbReference>
<dbReference type="NCBIfam" id="TIGR01608">
    <property type="entry name" value="citD"/>
    <property type="match status" value="1"/>
</dbReference>
<dbReference type="NCBIfam" id="NF009726">
    <property type="entry name" value="PRK13253.1"/>
    <property type="match status" value="1"/>
</dbReference>
<evidence type="ECO:0000256" key="4">
    <source>
        <dbReference type="SAM" id="MobiDB-lite"/>
    </source>
</evidence>
<name>A0ABZ2IV69_9BACT</name>
<dbReference type="GO" id="GO:0008815">
    <property type="term" value="F:citrate (pro-3S)-lyase activity"/>
    <property type="evidence" value="ECO:0007669"/>
    <property type="project" value="UniProtKB-EC"/>
</dbReference>
<keyword evidence="2" id="KW-0963">Cytoplasm</keyword>
<keyword evidence="6" id="KW-1185">Reference proteome</keyword>
<organism evidence="5 6">
    <name type="scientific">Pseudodesulfovibrio methanolicus</name>
    <dbReference type="NCBI Taxonomy" id="3126690"/>
    <lineage>
        <taxon>Bacteria</taxon>
        <taxon>Pseudomonadati</taxon>
        <taxon>Thermodesulfobacteriota</taxon>
        <taxon>Desulfovibrionia</taxon>
        <taxon>Desulfovibrionales</taxon>
        <taxon>Desulfovibrionaceae</taxon>
    </lineage>
</organism>
<evidence type="ECO:0000256" key="1">
    <source>
        <dbReference type="ARBA" id="ARBA00004496"/>
    </source>
</evidence>
<reference evidence="5 6" key="1">
    <citation type="submission" date="2024-03" db="EMBL/GenBank/DDBJ databases">
        <title>Phenotype and Genome Characterization of a Sulfate-Reducing Bacterium Pseudodesulfovibrio sp. strain 5S69, isolated from Petroleum Reservoir in Tatarstan (Russia).</title>
        <authorList>
            <person name="Bidzhieva S.K."/>
            <person name="Kadnikov V."/>
            <person name="Tourova T.P."/>
            <person name="Samigullina S.R."/>
            <person name="Sokolova D.S."/>
            <person name="Poltaraus A.B."/>
            <person name="Avtukh A.N."/>
            <person name="Tereshina V.M."/>
            <person name="Mardanov A.V."/>
            <person name="Nazina T.N."/>
        </authorList>
    </citation>
    <scope>NUCLEOTIDE SEQUENCE [LARGE SCALE GENOMIC DNA]</scope>
    <source>
        <strain evidence="5 6">5S69</strain>
    </source>
</reference>
<dbReference type="EMBL" id="CP146609">
    <property type="protein sequence ID" value="WWX20849.1"/>
    <property type="molecule type" value="Genomic_DNA"/>
</dbReference>
<gene>
    <name evidence="5" type="primary">citD</name>
    <name evidence="5" type="ORF">V8V93_10300</name>
</gene>
<accession>A0ABZ2IV69</accession>
<dbReference type="EC" id="4.1.3.6" evidence="5"/>
<sequence>MNTKRGHQAEGETIMGQTASSQAGTLESNDIFIRMTQVPEGGESSVNVESIVMKQFGEDIIKTITQCLEDSGLKGVNIRANDRGALRCTILARMEAAITRYKESIK</sequence>
<evidence type="ECO:0000313" key="5">
    <source>
        <dbReference type="EMBL" id="WWX20849.1"/>
    </source>
</evidence>
<dbReference type="InterPro" id="IPR023439">
    <property type="entry name" value="Mal_deCO2ase/Cit_lyase_ACP"/>
</dbReference>
<feature type="region of interest" description="Disordered" evidence="4">
    <location>
        <begin position="1"/>
        <end position="23"/>
    </location>
</feature>
<keyword evidence="5" id="KW-0456">Lyase</keyword>
<protein>
    <submittedName>
        <fullName evidence="5">Citrate lyase acyl carrier protein</fullName>
        <ecNumber evidence="5">4.1.3.6</ecNumber>
    </submittedName>
</protein>